<sequence length="37" mass="4208">MSSYPALPLGDFFKTAHLYPDEMKGNIKCRFRSKSGN</sequence>
<reference evidence="1 2" key="1">
    <citation type="submission" date="2018-02" db="EMBL/GenBank/DDBJ databases">
        <title>FDA/CDC Antimicrobial Resistant Isolate Bank Genome Sequencing.</title>
        <authorList>
            <person name="Benahmed F.H."/>
            <person name="Lutgring J.D."/>
            <person name="Yoo B."/>
            <person name="Machado M."/>
            <person name="Brown A."/>
            <person name="McAllister G."/>
            <person name="Perry A."/>
            <person name="Halpin A.L."/>
            <person name="Vavikolanu K."/>
            <person name="Ott S."/>
            <person name="Zhao X."/>
            <person name="Tallon L.J."/>
            <person name="Sadzewicz L."/>
            <person name="Aluvathingal J."/>
            <person name="Nadendla S."/>
            <person name="Voskania-kordi A."/>
            <person name="Simonyan V."/>
            <person name="Patel J."/>
            <person name="Shawar R.M."/>
        </authorList>
    </citation>
    <scope>NUCLEOTIDE SEQUENCE [LARGE SCALE GENOMIC DNA]</scope>
    <source>
        <strain evidence="1 2">AR_0356</strain>
    </source>
</reference>
<protein>
    <submittedName>
        <fullName evidence="1">Uncharacterized protein</fullName>
    </submittedName>
</protein>
<dbReference type="EMBL" id="CP027169">
    <property type="protein sequence ID" value="AVK05267.1"/>
    <property type="molecule type" value="Genomic_DNA"/>
</dbReference>
<accession>A0A2R3IUF6</accession>
<name>A0A2R3IUF6_9PSED</name>
<dbReference type="Proteomes" id="UP000238390">
    <property type="component" value="Chromosome"/>
</dbReference>
<evidence type="ECO:0000313" key="2">
    <source>
        <dbReference type="Proteomes" id="UP000238390"/>
    </source>
</evidence>
<proteinExistence type="predicted"/>
<keyword evidence="2" id="KW-1185">Reference proteome</keyword>
<evidence type="ECO:0000313" key="1">
    <source>
        <dbReference type="EMBL" id="AVK05267.1"/>
    </source>
</evidence>
<organism evidence="1 2">
    <name type="scientific">Pseudomonas paraeruginosa</name>
    <dbReference type="NCBI Taxonomy" id="2994495"/>
    <lineage>
        <taxon>Bacteria</taxon>
        <taxon>Pseudomonadati</taxon>
        <taxon>Pseudomonadota</taxon>
        <taxon>Gammaproteobacteria</taxon>
        <taxon>Pseudomonadales</taxon>
        <taxon>Pseudomonadaceae</taxon>
        <taxon>Pseudomonas</taxon>
    </lineage>
</organism>
<gene>
    <name evidence="1" type="ORF">CSB93_0490</name>
</gene>
<dbReference type="AlphaFoldDB" id="A0A2R3IUF6"/>